<keyword evidence="12" id="KW-0457">Lysine biosynthesis</keyword>
<reference evidence="19 20" key="1">
    <citation type="submission" date="2024-09" db="EMBL/GenBank/DDBJ databases">
        <title>Rethinking Asexuality: The Enigmatic Case of Functional Sexual Genes in Lepraria (Stereocaulaceae).</title>
        <authorList>
            <person name="Doellman M."/>
            <person name="Sun Y."/>
            <person name="Barcenas-Pena A."/>
            <person name="Lumbsch H.T."/>
            <person name="Grewe F."/>
        </authorList>
    </citation>
    <scope>NUCLEOTIDE SEQUENCE [LARGE SCALE GENOMIC DNA]</scope>
    <source>
        <strain evidence="19 20">Mercado 3170</strain>
    </source>
</reference>
<evidence type="ECO:0000256" key="2">
    <source>
        <dbReference type="ARBA" id="ARBA00003499"/>
    </source>
</evidence>
<evidence type="ECO:0000256" key="17">
    <source>
        <dbReference type="ARBA" id="ARBA00049537"/>
    </source>
</evidence>
<dbReference type="PIRSF" id="PIRSF001617">
    <property type="entry name" value="Alpha-AR"/>
    <property type="match status" value="1"/>
</dbReference>
<evidence type="ECO:0000256" key="1">
    <source>
        <dbReference type="ARBA" id="ARBA00001957"/>
    </source>
</evidence>
<comment type="pathway">
    <text evidence="3">Amino-acid biosynthesis; L-lysine biosynthesis via AAA pathway; L-lysine from L-alpha-aminoadipate (fungal route): step 1/3.</text>
</comment>
<evidence type="ECO:0000259" key="18">
    <source>
        <dbReference type="PROSITE" id="PS50075"/>
    </source>
</evidence>
<dbReference type="InterPro" id="IPR009081">
    <property type="entry name" value="PP-bd_ACP"/>
</dbReference>
<evidence type="ECO:0000256" key="6">
    <source>
        <dbReference type="ARBA" id="ARBA00013073"/>
    </source>
</evidence>
<dbReference type="Proteomes" id="UP001590950">
    <property type="component" value="Unassembled WGS sequence"/>
</dbReference>
<dbReference type="Pfam" id="PF07993">
    <property type="entry name" value="NAD_binding_4"/>
    <property type="match status" value="1"/>
</dbReference>
<dbReference type="SUPFAM" id="SSF47336">
    <property type="entry name" value="ACP-like"/>
    <property type="match status" value="1"/>
</dbReference>
<keyword evidence="20" id="KW-1185">Reference proteome</keyword>
<dbReference type="InterPro" id="IPR036736">
    <property type="entry name" value="ACP-like_sf"/>
</dbReference>
<accession>A0ABR4A085</accession>
<dbReference type="EC" id="1.2.1.31" evidence="6"/>
<keyword evidence="11" id="KW-0560">Oxidoreductase</keyword>
<dbReference type="Gene3D" id="1.10.1200.10">
    <property type="entry name" value="ACP-like"/>
    <property type="match status" value="1"/>
</dbReference>
<comment type="cofactor">
    <cofactor evidence="1">
        <name>pantetheine 4'-phosphate</name>
        <dbReference type="ChEBI" id="CHEBI:47942"/>
    </cofactor>
</comment>
<dbReference type="SUPFAM" id="SSF51735">
    <property type="entry name" value="NAD(P)-binding Rossmann-fold domains"/>
    <property type="match status" value="1"/>
</dbReference>
<proteinExistence type="inferred from homology"/>
<evidence type="ECO:0000256" key="13">
    <source>
        <dbReference type="ARBA" id="ARBA00031335"/>
    </source>
</evidence>
<dbReference type="InterPro" id="IPR010071">
    <property type="entry name" value="AA_adenyl_dom"/>
</dbReference>
<protein>
    <recommendedName>
        <fullName evidence="14">Alpha-aminoadipate reductase</fullName>
        <ecNumber evidence="6">1.2.1.31</ecNumber>
        <ecNumber evidence="5">1.2.1.95</ecNumber>
    </recommendedName>
    <alternativeName>
        <fullName evidence="13">L-aminoadipate-semialdehyde dehydrogenase</fullName>
    </alternativeName>
</protein>
<evidence type="ECO:0000256" key="4">
    <source>
        <dbReference type="ARBA" id="ARBA00006432"/>
    </source>
</evidence>
<evidence type="ECO:0000256" key="11">
    <source>
        <dbReference type="ARBA" id="ARBA00023002"/>
    </source>
</evidence>
<dbReference type="Gene3D" id="3.40.50.720">
    <property type="entry name" value="NAD(P)-binding Rossmann-like Domain"/>
    <property type="match status" value="1"/>
</dbReference>
<organism evidence="19 20">
    <name type="scientific">Stereocaulon virgatum</name>
    <dbReference type="NCBI Taxonomy" id="373712"/>
    <lineage>
        <taxon>Eukaryota</taxon>
        <taxon>Fungi</taxon>
        <taxon>Dikarya</taxon>
        <taxon>Ascomycota</taxon>
        <taxon>Pezizomycotina</taxon>
        <taxon>Lecanoromycetes</taxon>
        <taxon>OSLEUM clade</taxon>
        <taxon>Lecanoromycetidae</taxon>
        <taxon>Lecanorales</taxon>
        <taxon>Lecanorineae</taxon>
        <taxon>Stereocaulaceae</taxon>
        <taxon>Stereocaulon</taxon>
    </lineage>
</organism>
<dbReference type="PANTHER" id="PTHR44845">
    <property type="entry name" value="CARRIER DOMAIN-CONTAINING PROTEIN"/>
    <property type="match status" value="1"/>
</dbReference>
<dbReference type="InterPro" id="IPR013120">
    <property type="entry name" value="FAR_NAD-bd"/>
</dbReference>
<keyword evidence="7" id="KW-0596">Phosphopantetheine</keyword>
<dbReference type="EMBL" id="JBEFKJ010000029">
    <property type="protein sequence ID" value="KAL2038875.1"/>
    <property type="molecule type" value="Genomic_DNA"/>
</dbReference>
<comment type="catalytic activity">
    <reaction evidence="17">
        <text>(S)-2-amino-6-oxohexanoate + NADP(+) + H2O = L-2-aminoadipate + NADPH + 2 H(+)</text>
        <dbReference type="Rhea" id="RHEA:12304"/>
        <dbReference type="ChEBI" id="CHEBI:15377"/>
        <dbReference type="ChEBI" id="CHEBI:15378"/>
        <dbReference type="ChEBI" id="CHEBI:57783"/>
        <dbReference type="ChEBI" id="CHEBI:58321"/>
        <dbReference type="ChEBI" id="CHEBI:58349"/>
        <dbReference type="ChEBI" id="CHEBI:58672"/>
        <dbReference type="EC" id="1.2.1.31"/>
    </reaction>
</comment>
<evidence type="ECO:0000256" key="15">
    <source>
        <dbReference type="ARBA" id="ARBA00048260"/>
    </source>
</evidence>
<dbReference type="NCBIfam" id="TIGR03443">
    <property type="entry name" value="alpha_am_amid"/>
    <property type="match status" value="1"/>
</dbReference>
<comment type="catalytic activity">
    <reaction evidence="16">
        <text>(S)-2-amino-6-oxohexanoate + NAD(+) + H2O = L-2-aminoadipate + NADH + 2 H(+)</text>
        <dbReference type="Rhea" id="RHEA:12308"/>
        <dbReference type="ChEBI" id="CHEBI:15377"/>
        <dbReference type="ChEBI" id="CHEBI:15378"/>
        <dbReference type="ChEBI" id="CHEBI:57540"/>
        <dbReference type="ChEBI" id="CHEBI:57945"/>
        <dbReference type="ChEBI" id="CHEBI:58321"/>
        <dbReference type="ChEBI" id="CHEBI:58672"/>
        <dbReference type="EC" id="1.2.1.31"/>
    </reaction>
</comment>
<keyword evidence="8" id="KW-0597">Phosphoprotein</keyword>
<evidence type="ECO:0000256" key="5">
    <source>
        <dbReference type="ARBA" id="ARBA00012913"/>
    </source>
</evidence>
<evidence type="ECO:0000256" key="3">
    <source>
        <dbReference type="ARBA" id="ARBA00004827"/>
    </source>
</evidence>
<comment type="caution">
    <text evidence="19">The sequence shown here is derived from an EMBL/GenBank/DDBJ whole genome shotgun (WGS) entry which is preliminary data.</text>
</comment>
<dbReference type="Pfam" id="PF00501">
    <property type="entry name" value="AMP-binding"/>
    <property type="match status" value="1"/>
</dbReference>
<evidence type="ECO:0000256" key="7">
    <source>
        <dbReference type="ARBA" id="ARBA00022450"/>
    </source>
</evidence>
<dbReference type="Gene3D" id="3.40.50.12780">
    <property type="entry name" value="N-terminal domain of ligase-like"/>
    <property type="match status" value="1"/>
</dbReference>
<evidence type="ECO:0000256" key="12">
    <source>
        <dbReference type="ARBA" id="ARBA00023154"/>
    </source>
</evidence>
<evidence type="ECO:0000256" key="16">
    <source>
        <dbReference type="ARBA" id="ARBA00048414"/>
    </source>
</evidence>
<comment type="catalytic activity">
    <reaction evidence="15">
        <text>(S)-2-amino-6-oxohexanoate + AMP + diphosphate + NADP(+) = L-2-aminoadipate + ATP + NADPH + H(+)</text>
        <dbReference type="Rhea" id="RHEA:46936"/>
        <dbReference type="ChEBI" id="CHEBI:15378"/>
        <dbReference type="ChEBI" id="CHEBI:30616"/>
        <dbReference type="ChEBI" id="CHEBI:33019"/>
        <dbReference type="ChEBI" id="CHEBI:57783"/>
        <dbReference type="ChEBI" id="CHEBI:58321"/>
        <dbReference type="ChEBI" id="CHEBI:58349"/>
        <dbReference type="ChEBI" id="CHEBI:58672"/>
        <dbReference type="ChEBI" id="CHEBI:456215"/>
        <dbReference type="EC" id="1.2.1.95"/>
    </reaction>
</comment>
<dbReference type="NCBIfam" id="TIGR01733">
    <property type="entry name" value="AA-adenyl-dom"/>
    <property type="match status" value="1"/>
</dbReference>
<dbReference type="InterPro" id="IPR045851">
    <property type="entry name" value="AMP-bd_C_sf"/>
</dbReference>
<evidence type="ECO:0000256" key="8">
    <source>
        <dbReference type="ARBA" id="ARBA00022553"/>
    </source>
</evidence>
<keyword evidence="10" id="KW-0521">NADP</keyword>
<sequence>MENGHVSEDVRPDPTADLHWSSFAGAIQDIFARNAEAHPERLCVCETATSTIPQRDFTYRHIHEASNVLAHKLLSDGVQRGDVVMIYAYRGVDLVVAVMGVLKAGAAFSVVDPAYPDDRQSIYLDVARPRALIVIDKATREEGGLSPKVRTWIKENLDLRTEIPGLELLGDGSLRGGSIEPNAVDVLEKQQSLRSEHPGIVVGPDSQPTLSFTSGSEGIPKGCRGRHFSLTYYQSWMAQTFNLSSSDKFTMLSGIAHDPIQRDIFTPLFLGAQMLVPAKTDIQHERLAEWMREYKATVTHLTPAMGQILVGGAVAEFPSLHHAFFVGDILIKRDCRLLQNLAPNVRIVNMYGTTETSRAVSYYETPSRFEDPAYLDQMGDVIPAGRGMKDVQLLVVDRASLETKKPRLCGVGESGEIYVRAGGLAEGYLGSDELNRQKFIANFFLEDPNFWLKEDEKQAQESDHKEPWREFWKGPRDRLYRSGDLGRYTEDGNVECTGRADNQVKIRGFRIELGEIDTHLSQHPLVMQNVTLVRRDKDEEPTLVSYLVPHMENWSSWLQEKGLKDDFEDDTMTGMLKRFRALRDDARAALKMKLPQYAVPSVLIPLRKFPLNPNGKIDKKALPYPDAEELVAAATAGTTARSAFSPTERFVGEIWAQRIPGISADMIDLEDKFFDLGGHSMIGQTVIFDVKKLRGIALSMTTLFQNPTLREFASVIDAATGLSPADEQDSTPPEMDYHLDGAVLALKYLPKSIHLVVNSPETFLVTGASGFLGAHILFDLLNRPNTKVIALVRARNPKDALKRIKETCLAYGIWSEEWPGPRLECIIGDLSRPNLGVHSATWQRLENTVDIIIHNGARVHWIHTYTEMKPTNVLATIACILLCSTGRPKSLTFISSTAVLDTPSYLNGTVLESDDLFRSHKGLSTGYAQTKYVSEYLIREAGKRGLRGSIVRPGYITGNPSTGVGPTDDFLLRMLKGSIQLHARPDLSPNTINLVPVSHCARIVVAASVHPPMSEGVAIVQVTPHPQLPWNEFLGSLERYGYDAPLVPYEQWKAMLEEYVANPSPSAFAAASTLPDPIDGTSVNGITTNGTTPTTSPPEPHALLPLFDWVTSSLPTSTTSRILSDINTRSVVRNDDPNYAFEEASRVTEITVGVYLAFMVGVGFIPLPTGVEGKGLPAVEISGEQRVALGRVGRSGK</sequence>
<dbReference type="NCBIfam" id="TIGR01746">
    <property type="entry name" value="Thioester-redct"/>
    <property type="match status" value="1"/>
</dbReference>
<keyword evidence="9" id="KW-0028">Amino-acid biosynthesis</keyword>
<evidence type="ECO:0000256" key="9">
    <source>
        <dbReference type="ARBA" id="ARBA00022605"/>
    </source>
</evidence>
<comment type="function">
    <text evidence="2">Catalyzes the activation of alpha-aminoadipate by ATP-dependent adenylation and the reduction of activated alpha-aminoadipate by NADPH. The activated alpha-aminoadipate is bound to the phosphopantheinyl group of the enzyme itself before it is reduced to (S)-2-amino-6-oxohexanoate.</text>
</comment>
<dbReference type="Gene3D" id="3.30.300.30">
    <property type="match status" value="1"/>
</dbReference>
<comment type="similarity">
    <text evidence="4">Belongs to the ATP-dependent AMP-binding enzyme family.</text>
</comment>
<dbReference type="InterPro" id="IPR020845">
    <property type="entry name" value="AMP-binding_CS"/>
</dbReference>
<evidence type="ECO:0000256" key="10">
    <source>
        <dbReference type="ARBA" id="ARBA00022857"/>
    </source>
</evidence>
<dbReference type="EC" id="1.2.1.95" evidence="5"/>
<dbReference type="InterPro" id="IPR042099">
    <property type="entry name" value="ANL_N_sf"/>
</dbReference>
<dbReference type="InterPro" id="IPR000873">
    <property type="entry name" value="AMP-dep_synth/lig_dom"/>
</dbReference>
<feature type="domain" description="Carrier" evidence="18">
    <location>
        <begin position="645"/>
        <end position="720"/>
    </location>
</feature>
<dbReference type="PROSITE" id="PS50075">
    <property type="entry name" value="CARRIER"/>
    <property type="match status" value="1"/>
</dbReference>
<dbReference type="SUPFAM" id="SSF56801">
    <property type="entry name" value="Acetyl-CoA synthetase-like"/>
    <property type="match status" value="1"/>
</dbReference>
<dbReference type="InterPro" id="IPR010080">
    <property type="entry name" value="Thioester_reductase-like_dom"/>
</dbReference>
<evidence type="ECO:0000313" key="19">
    <source>
        <dbReference type="EMBL" id="KAL2038875.1"/>
    </source>
</evidence>
<dbReference type="CDD" id="cd05235">
    <property type="entry name" value="SDR_e1"/>
    <property type="match status" value="1"/>
</dbReference>
<dbReference type="PANTHER" id="PTHR44845:SF1">
    <property type="entry name" value="L-2-AMINOADIPATE REDUCTASE"/>
    <property type="match status" value="1"/>
</dbReference>
<dbReference type="Pfam" id="PF00550">
    <property type="entry name" value="PP-binding"/>
    <property type="match status" value="1"/>
</dbReference>
<gene>
    <name evidence="19" type="ORF">N7G274_008397</name>
</gene>
<dbReference type="PROSITE" id="PS00455">
    <property type="entry name" value="AMP_BINDING"/>
    <property type="match status" value="1"/>
</dbReference>
<name>A0ABR4A085_9LECA</name>
<evidence type="ECO:0000256" key="14">
    <source>
        <dbReference type="ARBA" id="ARBA00032195"/>
    </source>
</evidence>
<evidence type="ECO:0000313" key="20">
    <source>
        <dbReference type="Proteomes" id="UP001590950"/>
    </source>
</evidence>
<dbReference type="InterPro" id="IPR014397">
    <property type="entry name" value="Lys2"/>
</dbReference>
<dbReference type="InterPro" id="IPR036291">
    <property type="entry name" value="NAD(P)-bd_dom_sf"/>
</dbReference>